<accession>A0ABR2MU08</accession>
<dbReference type="EMBL" id="JBBWWR010000005">
    <property type="protein sequence ID" value="KAK8967428.1"/>
    <property type="molecule type" value="Genomic_DNA"/>
</dbReference>
<name>A0ABR2MU08_9ASPA</name>
<protein>
    <submittedName>
        <fullName evidence="1">Uncharacterized protein</fullName>
    </submittedName>
</protein>
<evidence type="ECO:0000313" key="1">
    <source>
        <dbReference type="EMBL" id="KAK8967428.1"/>
    </source>
</evidence>
<reference evidence="1 2" key="1">
    <citation type="journal article" date="2022" name="Nat. Plants">
        <title>Genomes of leafy and leafless Platanthera orchids illuminate the evolution of mycoheterotrophy.</title>
        <authorList>
            <person name="Li M.H."/>
            <person name="Liu K.W."/>
            <person name="Li Z."/>
            <person name="Lu H.C."/>
            <person name="Ye Q.L."/>
            <person name="Zhang D."/>
            <person name="Wang J.Y."/>
            <person name="Li Y.F."/>
            <person name="Zhong Z.M."/>
            <person name="Liu X."/>
            <person name="Yu X."/>
            <person name="Liu D.K."/>
            <person name="Tu X.D."/>
            <person name="Liu B."/>
            <person name="Hao Y."/>
            <person name="Liao X.Y."/>
            <person name="Jiang Y.T."/>
            <person name="Sun W.H."/>
            <person name="Chen J."/>
            <person name="Chen Y.Q."/>
            <person name="Ai Y."/>
            <person name="Zhai J.W."/>
            <person name="Wu S.S."/>
            <person name="Zhou Z."/>
            <person name="Hsiao Y.Y."/>
            <person name="Wu W.L."/>
            <person name="Chen Y.Y."/>
            <person name="Lin Y.F."/>
            <person name="Hsu J.L."/>
            <person name="Li C.Y."/>
            <person name="Wang Z.W."/>
            <person name="Zhao X."/>
            <person name="Zhong W.Y."/>
            <person name="Ma X.K."/>
            <person name="Ma L."/>
            <person name="Huang J."/>
            <person name="Chen G.Z."/>
            <person name="Huang M.Z."/>
            <person name="Huang L."/>
            <person name="Peng D.H."/>
            <person name="Luo Y.B."/>
            <person name="Zou S.Q."/>
            <person name="Chen S.P."/>
            <person name="Lan S."/>
            <person name="Tsai W.C."/>
            <person name="Van de Peer Y."/>
            <person name="Liu Z.J."/>
        </authorList>
    </citation>
    <scope>NUCLEOTIDE SEQUENCE [LARGE SCALE GENOMIC DNA]</scope>
    <source>
        <strain evidence="1">Lor288</strain>
    </source>
</reference>
<proteinExistence type="predicted"/>
<dbReference type="Proteomes" id="UP001412067">
    <property type="component" value="Unassembled WGS sequence"/>
</dbReference>
<evidence type="ECO:0000313" key="2">
    <source>
        <dbReference type="Proteomes" id="UP001412067"/>
    </source>
</evidence>
<sequence>MAPRVVIIWGRFRPGVELSFRPEAREVMQEDVEKRPRLGCCGIGAVGPVGLGCADGPPWPAVQPGSGLGPL</sequence>
<comment type="caution">
    <text evidence="1">The sequence shown here is derived from an EMBL/GenBank/DDBJ whole genome shotgun (WGS) entry which is preliminary data.</text>
</comment>
<gene>
    <name evidence="1" type="ORF">KSP40_PGU001769</name>
</gene>
<organism evidence="1 2">
    <name type="scientific">Platanthera guangdongensis</name>
    <dbReference type="NCBI Taxonomy" id="2320717"/>
    <lineage>
        <taxon>Eukaryota</taxon>
        <taxon>Viridiplantae</taxon>
        <taxon>Streptophyta</taxon>
        <taxon>Embryophyta</taxon>
        <taxon>Tracheophyta</taxon>
        <taxon>Spermatophyta</taxon>
        <taxon>Magnoliopsida</taxon>
        <taxon>Liliopsida</taxon>
        <taxon>Asparagales</taxon>
        <taxon>Orchidaceae</taxon>
        <taxon>Orchidoideae</taxon>
        <taxon>Orchideae</taxon>
        <taxon>Orchidinae</taxon>
        <taxon>Platanthera</taxon>
    </lineage>
</organism>
<keyword evidence="2" id="KW-1185">Reference proteome</keyword>